<keyword evidence="13" id="KW-0511">Multifunctional enzyme</keyword>
<dbReference type="SMART" id="SM01232">
    <property type="entry name" value="H2TH"/>
    <property type="match status" value="1"/>
</dbReference>
<evidence type="ECO:0000256" key="11">
    <source>
        <dbReference type="ARBA" id="ARBA00023204"/>
    </source>
</evidence>
<accession>A0ABZ2TLK3</accession>
<dbReference type="NCBIfam" id="TIGR00577">
    <property type="entry name" value="fpg"/>
    <property type="match status" value="1"/>
</dbReference>
<dbReference type="GO" id="GO:0008534">
    <property type="term" value="F:oxidized purine nucleobase lesion DNA N-glycosylase activity"/>
    <property type="evidence" value="ECO:0007669"/>
    <property type="project" value="UniProtKB-EC"/>
</dbReference>
<evidence type="ECO:0000256" key="8">
    <source>
        <dbReference type="ARBA" id="ARBA00022801"/>
    </source>
</evidence>
<evidence type="ECO:0000313" key="19">
    <source>
        <dbReference type="EMBL" id="WYM97320.1"/>
    </source>
</evidence>
<keyword evidence="5" id="KW-0479">Metal-binding</keyword>
<proteinExistence type="inferred from homology"/>
<comment type="cofactor">
    <cofactor evidence="2">
        <name>Zn(2+)</name>
        <dbReference type="ChEBI" id="CHEBI:29105"/>
    </cofactor>
</comment>
<dbReference type="PROSITE" id="PS51066">
    <property type="entry name" value="ZF_FPG_2"/>
    <property type="match status" value="1"/>
</dbReference>
<dbReference type="RefSeq" id="WP_405311702.1">
    <property type="nucleotide sequence ID" value="NZ_CP088155.1"/>
</dbReference>
<dbReference type="PANTHER" id="PTHR22993">
    <property type="entry name" value="FORMAMIDOPYRIMIDINE-DNA GLYCOSYLASE"/>
    <property type="match status" value="1"/>
</dbReference>
<feature type="domain" description="Formamidopyrimidine-DNA glycosylase catalytic" evidence="18">
    <location>
        <begin position="2"/>
        <end position="115"/>
    </location>
</feature>
<evidence type="ECO:0000256" key="14">
    <source>
        <dbReference type="ARBA" id="ARBA00023295"/>
    </source>
</evidence>
<dbReference type="InterPro" id="IPR015887">
    <property type="entry name" value="DNA_glyclase_Znf_dom_DNA_BS"/>
</dbReference>
<evidence type="ECO:0000256" key="3">
    <source>
        <dbReference type="ARBA" id="ARBA00009409"/>
    </source>
</evidence>
<gene>
    <name evidence="19" type="primary">mutM</name>
    <name evidence="19" type="ORF">LQ356_00275</name>
</gene>
<evidence type="ECO:0000256" key="2">
    <source>
        <dbReference type="ARBA" id="ARBA00001947"/>
    </source>
</evidence>
<evidence type="ECO:0000256" key="6">
    <source>
        <dbReference type="ARBA" id="ARBA00022763"/>
    </source>
</evidence>
<keyword evidence="14 19" id="KW-0326">Glycosidase</keyword>
<dbReference type="InterPro" id="IPR020629">
    <property type="entry name" value="FPG_Glyclase"/>
</dbReference>
<comment type="subunit">
    <text evidence="4">Monomer.</text>
</comment>
<dbReference type="PROSITE" id="PS01242">
    <property type="entry name" value="ZF_FPG_1"/>
    <property type="match status" value="1"/>
</dbReference>
<dbReference type="SUPFAM" id="SSF46946">
    <property type="entry name" value="S13-like H2TH domain"/>
    <property type="match status" value="1"/>
</dbReference>
<dbReference type="InterPro" id="IPR010663">
    <property type="entry name" value="Znf_FPG/IleRS"/>
</dbReference>
<keyword evidence="8 19" id="KW-0378">Hydrolase</keyword>
<evidence type="ECO:0000256" key="16">
    <source>
        <dbReference type="PROSITE-ProRule" id="PRU00391"/>
    </source>
</evidence>
<dbReference type="SUPFAM" id="SSF57716">
    <property type="entry name" value="Glucocorticoid receptor-like (DNA-binding domain)"/>
    <property type="match status" value="1"/>
</dbReference>
<comment type="catalytic activity">
    <reaction evidence="15">
        <text>2'-deoxyribonucleotide-(2'-deoxyribose 5'-phosphate)-2'-deoxyribonucleotide-DNA = a 3'-end 2'-deoxyribonucleotide-(2,3-dehydro-2,3-deoxyribose 5'-phosphate)-DNA + a 5'-end 5'-phospho-2'-deoxyribonucleoside-DNA + H(+)</text>
        <dbReference type="Rhea" id="RHEA:66592"/>
        <dbReference type="Rhea" id="RHEA-COMP:13180"/>
        <dbReference type="Rhea" id="RHEA-COMP:16897"/>
        <dbReference type="Rhea" id="RHEA-COMP:17067"/>
        <dbReference type="ChEBI" id="CHEBI:15378"/>
        <dbReference type="ChEBI" id="CHEBI:136412"/>
        <dbReference type="ChEBI" id="CHEBI:157695"/>
        <dbReference type="ChEBI" id="CHEBI:167181"/>
        <dbReference type="EC" id="4.2.99.18"/>
    </reaction>
</comment>
<keyword evidence="11" id="KW-0234">DNA repair</keyword>
<evidence type="ECO:0000256" key="15">
    <source>
        <dbReference type="ARBA" id="ARBA00044632"/>
    </source>
</evidence>
<dbReference type="SMART" id="SM00898">
    <property type="entry name" value="Fapy_DNA_glyco"/>
    <property type="match status" value="1"/>
</dbReference>
<evidence type="ECO:0000256" key="1">
    <source>
        <dbReference type="ARBA" id="ARBA00001668"/>
    </source>
</evidence>
<keyword evidence="12" id="KW-0456">Lyase</keyword>
<dbReference type="SUPFAM" id="SSF81624">
    <property type="entry name" value="N-terminal domain of MutM-like DNA repair proteins"/>
    <property type="match status" value="1"/>
</dbReference>
<evidence type="ECO:0000256" key="4">
    <source>
        <dbReference type="ARBA" id="ARBA00011245"/>
    </source>
</evidence>
<dbReference type="Proteomes" id="UP001622612">
    <property type="component" value="Chromosome"/>
</dbReference>
<keyword evidence="9" id="KW-0862">Zinc</keyword>
<dbReference type="InterPro" id="IPR000214">
    <property type="entry name" value="Znf_DNA_glyclase/AP_lyase"/>
</dbReference>
<evidence type="ECO:0000256" key="10">
    <source>
        <dbReference type="ARBA" id="ARBA00023125"/>
    </source>
</evidence>
<dbReference type="Pfam" id="PF06827">
    <property type="entry name" value="zf-FPG_IleRS"/>
    <property type="match status" value="1"/>
</dbReference>
<comment type="catalytic activity">
    <reaction evidence="1">
        <text>Hydrolysis of DNA containing ring-opened 7-methylguanine residues, releasing 2,6-diamino-4-hydroxy-5-(N-methyl)formamidopyrimidine.</text>
        <dbReference type="EC" id="3.2.2.23"/>
    </reaction>
</comment>
<dbReference type="InterPro" id="IPR012319">
    <property type="entry name" value="FPG_cat"/>
</dbReference>
<evidence type="ECO:0000256" key="7">
    <source>
        <dbReference type="ARBA" id="ARBA00022771"/>
    </source>
</evidence>
<evidence type="ECO:0000259" key="17">
    <source>
        <dbReference type="PROSITE" id="PS51066"/>
    </source>
</evidence>
<keyword evidence="7 16" id="KW-0863">Zinc-finger</keyword>
<dbReference type="InterPro" id="IPR010979">
    <property type="entry name" value="Ribosomal_uS13-like_H2TH"/>
</dbReference>
<reference evidence="19" key="1">
    <citation type="submission" date="2021-11" db="EMBL/GenBank/DDBJ databases">
        <title>The first genome sequence of unculturable Mycoplasma faucium obtained by de novo assembly of metagenomic reads.</title>
        <authorList>
            <person name="Sabat A.J."/>
            <person name="Bathoorn E."/>
            <person name="Akkerboom V."/>
            <person name="Friedrich A.W."/>
        </authorList>
    </citation>
    <scope>NUCLEOTIDE SEQUENCE [LARGE SCALE GENOMIC DNA]</scope>
    <source>
        <strain evidence="19">UMCG-MFM1</strain>
    </source>
</reference>
<evidence type="ECO:0000256" key="5">
    <source>
        <dbReference type="ARBA" id="ARBA00022723"/>
    </source>
</evidence>
<dbReference type="EMBL" id="CP088155">
    <property type="protein sequence ID" value="WYM97320.1"/>
    <property type="molecule type" value="Genomic_DNA"/>
</dbReference>
<evidence type="ECO:0000259" key="18">
    <source>
        <dbReference type="PROSITE" id="PS51068"/>
    </source>
</evidence>
<dbReference type="InterPro" id="IPR035937">
    <property type="entry name" value="FPG_N"/>
</dbReference>
<dbReference type="Pfam" id="PF06831">
    <property type="entry name" value="H2TH"/>
    <property type="match status" value="1"/>
</dbReference>
<evidence type="ECO:0000313" key="20">
    <source>
        <dbReference type="Proteomes" id="UP001622612"/>
    </source>
</evidence>
<evidence type="ECO:0000256" key="12">
    <source>
        <dbReference type="ARBA" id="ARBA00023239"/>
    </source>
</evidence>
<name>A0ABZ2TLK3_9BACT</name>
<feature type="domain" description="FPG-type" evidence="17">
    <location>
        <begin position="241"/>
        <end position="275"/>
    </location>
</feature>
<dbReference type="Gene3D" id="1.10.8.50">
    <property type="match status" value="1"/>
</dbReference>
<evidence type="ECO:0000256" key="9">
    <source>
        <dbReference type="ARBA" id="ARBA00022833"/>
    </source>
</evidence>
<dbReference type="NCBIfam" id="NF002211">
    <property type="entry name" value="PRK01103.1"/>
    <property type="match status" value="1"/>
</dbReference>
<sequence>MPELPEVKTVIDNIKLTCLNKTIKDFVVFKGKILKEFSFDYFKKNLINQKIIDIKNKGKLIIFSLSNNIFLYSHLRMEGKYKYYENETKHSLHCMFKLIFNDNSELHYNDSRMFGTLHIRNYNDEITRNLLEPYHTIAKEPKDIDVIDLYNKVKNSNVAIKTKLLDQTLIAGIGNIYADEVLFAAKIHPKSSTKNISLNDWKIILKLADEIMNKSYLNGGTTIHSFESFNNKIGNYQKYLMVHGTNQDNCKICNYKIEKIKVNGRGTYFCPKCQMIKEGDKNE</sequence>
<keyword evidence="10" id="KW-0238">DNA-binding</keyword>
<dbReference type="InterPro" id="IPR015886">
    <property type="entry name" value="H2TH_FPG"/>
</dbReference>
<comment type="similarity">
    <text evidence="3">Belongs to the FPG family.</text>
</comment>
<dbReference type="Gene3D" id="3.20.190.10">
    <property type="entry name" value="MutM-like, N-terminal"/>
    <property type="match status" value="1"/>
</dbReference>
<keyword evidence="20" id="KW-1185">Reference proteome</keyword>
<organism evidence="19 20">
    <name type="scientific">Metamycoplasma faucium</name>
    <dbReference type="NCBI Taxonomy" id="56142"/>
    <lineage>
        <taxon>Bacteria</taxon>
        <taxon>Bacillati</taxon>
        <taxon>Mycoplasmatota</taxon>
        <taxon>Mycoplasmoidales</taxon>
        <taxon>Metamycoplasmataceae</taxon>
        <taxon>Metamycoplasma</taxon>
    </lineage>
</organism>
<dbReference type="PANTHER" id="PTHR22993:SF9">
    <property type="entry name" value="FORMAMIDOPYRIMIDINE-DNA GLYCOSYLASE"/>
    <property type="match status" value="1"/>
</dbReference>
<dbReference type="EC" id="3.2.2.23" evidence="19"/>
<dbReference type="PROSITE" id="PS51068">
    <property type="entry name" value="FPG_CAT"/>
    <property type="match status" value="1"/>
</dbReference>
<keyword evidence="6" id="KW-0227">DNA damage</keyword>
<dbReference type="Pfam" id="PF01149">
    <property type="entry name" value="Fapy_DNA_glyco"/>
    <property type="match status" value="1"/>
</dbReference>
<evidence type="ECO:0000256" key="13">
    <source>
        <dbReference type="ARBA" id="ARBA00023268"/>
    </source>
</evidence>
<dbReference type="CDD" id="cd08966">
    <property type="entry name" value="EcFpg-like_N"/>
    <property type="match status" value="1"/>
</dbReference>
<protein>
    <submittedName>
        <fullName evidence="19">DNA-formamidopyrimidine glycosylase</fullName>
        <ecNumber evidence="19">3.2.2.23</ecNumber>
    </submittedName>
</protein>